<evidence type="ECO:0000256" key="1">
    <source>
        <dbReference type="ARBA" id="ARBA00001947"/>
    </source>
</evidence>
<keyword evidence="9" id="KW-0862">Zinc</keyword>
<protein>
    <submittedName>
        <fullName evidence="16">CPA4 protein</fullName>
    </submittedName>
</protein>
<comment type="subcellular location">
    <subcellularLocation>
        <location evidence="2">Secreted</location>
    </subcellularLocation>
</comment>
<dbReference type="EMBL" id="OV696699">
    <property type="protein sequence ID" value="CAH1244606.1"/>
    <property type="molecule type" value="Genomic_DNA"/>
</dbReference>
<dbReference type="Pfam" id="PF00246">
    <property type="entry name" value="Peptidase_M14"/>
    <property type="match status" value="1"/>
</dbReference>
<sequence length="490" mass="56238">MASLKIVLVCLIAFGWIACPRGQIMSEEDLDTAYRGIQKMRIHLGNNTIESFYPIVLSELSDPTQLSQVRQLPGTYDMIVTVSSIAEEFKDLLRKYGLPFEVYVEDLRESIEEHLRENLRLAEDDKVDEFNFARYHPYDEILQYLTDTAGRYPNLATVVNVAHTFEGRPVLAMKIGVAKSTPKRAVWMDAGLHPREWIAPATALYFIHQLVTRYGRDQTVTDLLEKLDWYIAPVINADGYIYSWSHPARRLWRKSTSHYNNTCEDMNCTCLQMGVDLNHNWDVHWGEEMASGDNPCNYWYHGRSPLSEPETKGVSDFILERRGTIQAYLTLSSYGQMWMYPYHYNATKIPPDHEDHVRLSEIATAAISRVHGKQYQHGRSADLMVVETGTSADWAYDKAGIVHSYSIELRDTYEHEYLLPPAQILPTAQELFPAFIQVGLYVWDGPNYEYVPYPTSGAETTGRLQDSAVYQWLLATSLMMMCIFTRAASY</sequence>
<reference evidence="16" key="1">
    <citation type="submission" date="2022-01" db="EMBL/GenBank/DDBJ databases">
        <authorList>
            <person name="Braso-Vives M."/>
        </authorList>
    </citation>
    <scope>NUCLEOTIDE SEQUENCE</scope>
</reference>
<evidence type="ECO:0000256" key="2">
    <source>
        <dbReference type="ARBA" id="ARBA00004613"/>
    </source>
</evidence>
<evidence type="ECO:0000256" key="4">
    <source>
        <dbReference type="ARBA" id="ARBA00022525"/>
    </source>
</evidence>
<keyword evidence="11" id="KW-1015">Disulfide bond</keyword>
<keyword evidence="4" id="KW-0964">Secreted</keyword>
<feature type="domain" description="Peptidase M14" evidence="15">
    <location>
        <begin position="134"/>
        <end position="442"/>
    </location>
</feature>
<evidence type="ECO:0000256" key="9">
    <source>
        <dbReference type="ARBA" id="ARBA00022833"/>
    </source>
</evidence>
<feature type="signal peptide" evidence="14">
    <location>
        <begin position="1"/>
        <end position="22"/>
    </location>
</feature>
<comment type="similarity">
    <text evidence="3 13">Belongs to the peptidase M14 family.</text>
</comment>
<accession>A0A8K0E9G7</accession>
<name>A0A8K0E9G7_BRALA</name>
<dbReference type="GO" id="GO:0004181">
    <property type="term" value="F:metallocarboxypeptidase activity"/>
    <property type="evidence" value="ECO:0007669"/>
    <property type="project" value="InterPro"/>
</dbReference>
<evidence type="ECO:0000259" key="15">
    <source>
        <dbReference type="PROSITE" id="PS52035"/>
    </source>
</evidence>
<feature type="chain" id="PRO_5035422173" evidence="14">
    <location>
        <begin position="23"/>
        <end position="490"/>
    </location>
</feature>
<dbReference type="GO" id="GO:0008270">
    <property type="term" value="F:zinc ion binding"/>
    <property type="evidence" value="ECO:0007669"/>
    <property type="project" value="InterPro"/>
</dbReference>
<dbReference type="GO" id="GO:0005615">
    <property type="term" value="C:extracellular space"/>
    <property type="evidence" value="ECO:0007669"/>
    <property type="project" value="TreeGrafter"/>
</dbReference>
<keyword evidence="17" id="KW-1185">Reference proteome</keyword>
<evidence type="ECO:0000256" key="3">
    <source>
        <dbReference type="ARBA" id="ARBA00005988"/>
    </source>
</evidence>
<comment type="cofactor">
    <cofactor evidence="1">
        <name>Zn(2+)</name>
        <dbReference type="ChEBI" id="CHEBI:29105"/>
    </cofactor>
</comment>
<keyword evidence="10" id="KW-0482">Metalloprotease</keyword>
<dbReference type="PROSITE" id="PS51257">
    <property type="entry name" value="PROKAR_LIPOPROTEIN"/>
    <property type="match status" value="1"/>
</dbReference>
<evidence type="ECO:0000256" key="5">
    <source>
        <dbReference type="ARBA" id="ARBA00022645"/>
    </source>
</evidence>
<dbReference type="InterPro" id="IPR000834">
    <property type="entry name" value="Peptidase_M14"/>
</dbReference>
<dbReference type="OrthoDB" id="3626597at2759"/>
<dbReference type="Proteomes" id="UP000838412">
    <property type="component" value="Chromosome 14"/>
</dbReference>
<dbReference type="SMART" id="SM00631">
    <property type="entry name" value="Zn_pept"/>
    <property type="match status" value="1"/>
</dbReference>
<evidence type="ECO:0000256" key="7">
    <source>
        <dbReference type="ARBA" id="ARBA00022723"/>
    </source>
</evidence>
<gene>
    <name evidence="16" type="primary">CPA4</name>
    <name evidence="16" type="ORF">BLAG_LOCUS7202</name>
</gene>
<evidence type="ECO:0000256" key="8">
    <source>
        <dbReference type="ARBA" id="ARBA00022801"/>
    </source>
</evidence>
<evidence type="ECO:0000256" key="11">
    <source>
        <dbReference type="ARBA" id="ARBA00023157"/>
    </source>
</evidence>
<evidence type="ECO:0000256" key="12">
    <source>
        <dbReference type="ARBA" id="ARBA00057299"/>
    </source>
</evidence>
<keyword evidence="8" id="KW-0378">Hydrolase</keyword>
<dbReference type="PANTHER" id="PTHR11705">
    <property type="entry name" value="PROTEASE FAMILY M14 CARBOXYPEPTIDASE A,B"/>
    <property type="match status" value="1"/>
</dbReference>
<evidence type="ECO:0000256" key="10">
    <source>
        <dbReference type="ARBA" id="ARBA00023049"/>
    </source>
</evidence>
<comment type="function">
    <text evidence="12">Involved in the digestion of the blood meal.</text>
</comment>
<dbReference type="Gene3D" id="3.40.630.10">
    <property type="entry name" value="Zn peptidases"/>
    <property type="match status" value="1"/>
</dbReference>
<dbReference type="FunFam" id="3.40.630.10:FF:000040">
    <property type="entry name" value="zinc carboxypeptidase"/>
    <property type="match status" value="1"/>
</dbReference>
<feature type="active site" description="Proton donor/acceptor" evidence="13">
    <location>
        <position position="408"/>
    </location>
</feature>
<evidence type="ECO:0000256" key="13">
    <source>
        <dbReference type="PROSITE-ProRule" id="PRU01379"/>
    </source>
</evidence>
<dbReference type="AlphaFoldDB" id="A0A8K0E9G7"/>
<dbReference type="PRINTS" id="PR00765">
    <property type="entry name" value="CRBOXYPTASEA"/>
</dbReference>
<dbReference type="CDD" id="cd03860">
    <property type="entry name" value="M14_CP_A-B_like"/>
    <property type="match status" value="1"/>
</dbReference>
<evidence type="ECO:0000256" key="14">
    <source>
        <dbReference type="SAM" id="SignalP"/>
    </source>
</evidence>
<organism evidence="16 17">
    <name type="scientific">Branchiostoma lanceolatum</name>
    <name type="common">Common lancelet</name>
    <name type="synonym">Amphioxus lanceolatum</name>
    <dbReference type="NCBI Taxonomy" id="7740"/>
    <lineage>
        <taxon>Eukaryota</taxon>
        <taxon>Metazoa</taxon>
        <taxon>Chordata</taxon>
        <taxon>Cephalochordata</taxon>
        <taxon>Leptocardii</taxon>
        <taxon>Amphioxiformes</taxon>
        <taxon>Branchiostomatidae</taxon>
        <taxon>Branchiostoma</taxon>
    </lineage>
</organism>
<evidence type="ECO:0000256" key="6">
    <source>
        <dbReference type="ARBA" id="ARBA00022670"/>
    </source>
</evidence>
<dbReference type="SUPFAM" id="SSF53187">
    <property type="entry name" value="Zn-dependent exopeptidases"/>
    <property type="match status" value="1"/>
</dbReference>
<keyword evidence="14" id="KW-0732">Signal</keyword>
<keyword evidence="5" id="KW-0121">Carboxypeptidase</keyword>
<dbReference type="PANTHER" id="PTHR11705:SF91">
    <property type="entry name" value="FI01817P-RELATED"/>
    <property type="match status" value="1"/>
</dbReference>
<evidence type="ECO:0000313" key="16">
    <source>
        <dbReference type="EMBL" id="CAH1244606.1"/>
    </source>
</evidence>
<proteinExistence type="inferred from homology"/>
<evidence type="ECO:0000313" key="17">
    <source>
        <dbReference type="Proteomes" id="UP000838412"/>
    </source>
</evidence>
<dbReference type="PROSITE" id="PS52035">
    <property type="entry name" value="PEPTIDASE_M14"/>
    <property type="match status" value="1"/>
</dbReference>
<keyword evidence="7" id="KW-0479">Metal-binding</keyword>
<keyword evidence="6" id="KW-0645">Protease</keyword>
<dbReference type="GO" id="GO:0006508">
    <property type="term" value="P:proteolysis"/>
    <property type="evidence" value="ECO:0007669"/>
    <property type="project" value="UniProtKB-KW"/>
</dbReference>